<dbReference type="RefSeq" id="XP_044543605.1">
    <property type="nucleotide sequence ID" value="XM_044686290.1"/>
</dbReference>
<keyword evidence="2" id="KW-0433">Leucine-rich repeat</keyword>
<dbReference type="PANTHER" id="PTHR24113">
    <property type="entry name" value="RAN GTPASE-ACTIVATING PROTEIN 1"/>
    <property type="match status" value="1"/>
</dbReference>
<dbReference type="InterPro" id="IPR032675">
    <property type="entry name" value="LRR_dom_sf"/>
</dbReference>
<dbReference type="SUPFAM" id="SSF52047">
    <property type="entry name" value="RNI-like"/>
    <property type="match status" value="1"/>
</dbReference>
<dbReference type="GO" id="GO:0006913">
    <property type="term" value="P:nucleocytoplasmic transport"/>
    <property type="evidence" value="ECO:0007669"/>
    <property type="project" value="TreeGrafter"/>
</dbReference>
<dbReference type="Proteomes" id="UP000816034">
    <property type="component" value="Unassembled WGS sequence"/>
</dbReference>
<dbReference type="PANTHER" id="PTHR24113:SF12">
    <property type="entry name" value="RAN GTPASE-ACTIVATING PROTEIN 1"/>
    <property type="match status" value="1"/>
</dbReference>
<evidence type="ECO:0000256" key="1">
    <source>
        <dbReference type="ARBA" id="ARBA00022468"/>
    </source>
</evidence>
<dbReference type="InterPro" id="IPR006553">
    <property type="entry name" value="Leu-rich_rpt_Cys-con_subtyp"/>
</dbReference>
<reference evidence="4 5" key="1">
    <citation type="journal article" date="2018" name="BMC Genomics">
        <title>The genome of Naegleria lovaniensis, the basis for a comparative approach to unravel pathogenicity factors of the human pathogenic amoeba N. fowleri.</title>
        <authorList>
            <person name="Liechti N."/>
            <person name="Schurch N."/>
            <person name="Bruggmann R."/>
            <person name="Wittwer M."/>
        </authorList>
    </citation>
    <scope>NUCLEOTIDE SEQUENCE [LARGE SCALE GENOMIC DNA]</scope>
    <source>
        <strain evidence="4 5">ATCC 30569</strain>
    </source>
</reference>
<dbReference type="EMBL" id="PYSW02000045">
    <property type="protein sequence ID" value="KAG2374431.1"/>
    <property type="molecule type" value="Genomic_DNA"/>
</dbReference>
<dbReference type="GO" id="GO:0005829">
    <property type="term" value="C:cytosol"/>
    <property type="evidence" value="ECO:0007669"/>
    <property type="project" value="TreeGrafter"/>
</dbReference>
<dbReference type="AlphaFoldDB" id="A0AA88GHW3"/>
<gene>
    <name evidence="4" type="ORF">C9374_010715</name>
</gene>
<comment type="caution">
    <text evidence="4">The sequence shown here is derived from an EMBL/GenBank/DDBJ whole genome shotgun (WGS) entry which is preliminary data.</text>
</comment>
<dbReference type="GO" id="GO:0048471">
    <property type="term" value="C:perinuclear region of cytoplasm"/>
    <property type="evidence" value="ECO:0007669"/>
    <property type="project" value="TreeGrafter"/>
</dbReference>
<evidence type="ECO:0000313" key="5">
    <source>
        <dbReference type="Proteomes" id="UP000816034"/>
    </source>
</evidence>
<keyword evidence="5" id="KW-1185">Reference proteome</keyword>
<dbReference type="SMART" id="SM00367">
    <property type="entry name" value="LRR_CC"/>
    <property type="match status" value="6"/>
</dbReference>
<proteinExistence type="predicted"/>
<dbReference type="InterPro" id="IPR027038">
    <property type="entry name" value="RanGap"/>
</dbReference>
<evidence type="ECO:0000256" key="2">
    <source>
        <dbReference type="ARBA" id="ARBA00022614"/>
    </source>
</evidence>
<keyword evidence="1" id="KW-0343">GTPase activation</keyword>
<name>A0AA88GHW3_NAELO</name>
<evidence type="ECO:0000313" key="4">
    <source>
        <dbReference type="EMBL" id="KAG2374431.1"/>
    </source>
</evidence>
<accession>A0AA88GHW3</accession>
<dbReference type="Pfam" id="PF13516">
    <property type="entry name" value="LRR_6"/>
    <property type="match status" value="3"/>
</dbReference>
<dbReference type="GO" id="GO:0031267">
    <property type="term" value="F:small GTPase binding"/>
    <property type="evidence" value="ECO:0007669"/>
    <property type="project" value="TreeGrafter"/>
</dbReference>
<dbReference type="GO" id="GO:0005096">
    <property type="term" value="F:GTPase activator activity"/>
    <property type="evidence" value="ECO:0007669"/>
    <property type="project" value="UniProtKB-KW"/>
</dbReference>
<evidence type="ECO:0000256" key="3">
    <source>
        <dbReference type="ARBA" id="ARBA00022737"/>
    </source>
</evidence>
<keyword evidence="3" id="KW-0677">Repeat</keyword>
<dbReference type="GO" id="GO:0005634">
    <property type="term" value="C:nucleus"/>
    <property type="evidence" value="ECO:0007669"/>
    <property type="project" value="TreeGrafter"/>
</dbReference>
<protein>
    <recommendedName>
        <fullName evidence="6">F-box domain-containing protein</fullName>
    </recommendedName>
</protein>
<evidence type="ECO:0008006" key="6">
    <source>
        <dbReference type="Google" id="ProtNLM"/>
    </source>
</evidence>
<dbReference type="Gene3D" id="3.80.10.10">
    <property type="entry name" value="Ribonuclease Inhibitor"/>
    <property type="match status" value="3"/>
</dbReference>
<organism evidence="4 5">
    <name type="scientific">Naegleria lovaniensis</name>
    <name type="common">Amoeba</name>
    <dbReference type="NCBI Taxonomy" id="51637"/>
    <lineage>
        <taxon>Eukaryota</taxon>
        <taxon>Discoba</taxon>
        <taxon>Heterolobosea</taxon>
        <taxon>Tetramitia</taxon>
        <taxon>Eutetramitia</taxon>
        <taxon>Vahlkampfiidae</taxon>
        <taxon>Naegleria</taxon>
    </lineage>
</organism>
<sequence>MQQTEDDYSSLQPSSTTDQNHTFKWLLVNDQCYNVQNLELCDDIVFSVIQFLQSEFILRSCMRVCKQWLKISLSKPLSLRITNLQKLQHAAKCAQLKNLTILVLNGFSKGQDVAYGDAAIKIIAKSPHMKSLTRLEMENMDISHEGCLALANSQHVQNLTHLNWSINPKITVESFLALASSSNMKNLTSLDVFLTYVGDEGMKSIANMKHLRSLKFGSNNISLKGIKHVSSMSSLTELNVLHLDMNVVSTHQFLDVIANSESMCHLTKMSLYKSSISSQQVLSLTTSPYITQLTSLDLSGNNIGDVGIKSIATSRSMQHLKRLTINTCMISDAGACTIAKSSFMKNLTYLNVSNEDGPSRLSELNTISNAFAHALAESEFMQQLEELCMLDISVNDEGAIALAQSKYLNKLKCLHLSEIGHEAASLVVSKFPKVKFMNLPRCSFDDCLVM</sequence>
<dbReference type="GeneID" id="68103169"/>
<dbReference type="InterPro" id="IPR001611">
    <property type="entry name" value="Leu-rich_rpt"/>
</dbReference>